<dbReference type="Proteomes" id="UP000808349">
    <property type="component" value="Unassembled WGS sequence"/>
</dbReference>
<dbReference type="InterPro" id="IPR014044">
    <property type="entry name" value="CAP_dom"/>
</dbReference>
<name>A0A9D7SA95_9BACT</name>
<dbReference type="EMBL" id="JADKFW010000009">
    <property type="protein sequence ID" value="MBK9718261.1"/>
    <property type="molecule type" value="Genomic_DNA"/>
</dbReference>
<evidence type="ECO:0000259" key="2">
    <source>
        <dbReference type="Pfam" id="PF00188"/>
    </source>
</evidence>
<keyword evidence="1" id="KW-0812">Transmembrane</keyword>
<evidence type="ECO:0000256" key="1">
    <source>
        <dbReference type="SAM" id="Phobius"/>
    </source>
</evidence>
<keyword evidence="1" id="KW-1133">Transmembrane helix</keyword>
<feature type="transmembrane region" description="Helical" evidence="1">
    <location>
        <begin position="7"/>
        <end position="26"/>
    </location>
</feature>
<proteinExistence type="predicted"/>
<protein>
    <recommendedName>
        <fullName evidence="2">SCP domain-containing protein</fullName>
    </recommendedName>
</protein>
<dbReference type="AlphaFoldDB" id="A0A9D7SA95"/>
<keyword evidence="1" id="KW-0472">Membrane</keyword>
<accession>A0A9D7SA95</accession>
<reference evidence="3 4" key="1">
    <citation type="submission" date="2020-10" db="EMBL/GenBank/DDBJ databases">
        <title>Connecting structure to function with the recovery of over 1000 high-quality activated sludge metagenome-assembled genomes encoding full-length rRNA genes using long-read sequencing.</title>
        <authorList>
            <person name="Singleton C.M."/>
            <person name="Petriglieri F."/>
            <person name="Kristensen J.M."/>
            <person name="Kirkegaard R.H."/>
            <person name="Michaelsen T.Y."/>
            <person name="Andersen M.H."/>
            <person name="Karst S.M."/>
            <person name="Dueholm M.S."/>
            <person name="Nielsen P.H."/>
            <person name="Albertsen M."/>
        </authorList>
    </citation>
    <scope>NUCLEOTIDE SEQUENCE [LARGE SCALE GENOMIC DNA]</scope>
    <source>
        <strain evidence="3">Ribe_18-Q3-R11-54_BAT3C.373</strain>
    </source>
</reference>
<comment type="caution">
    <text evidence="3">The sequence shown here is derived from an EMBL/GenBank/DDBJ whole genome shotgun (WGS) entry which is preliminary data.</text>
</comment>
<dbReference type="Pfam" id="PF00188">
    <property type="entry name" value="CAP"/>
    <property type="match status" value="1"/>
</dbReference>
<organism evidence="3 4">
    <name type="scientific">Candidatus Defluviibacterium haderslevense</name>
    <dbReference type="NCBI Taxonomy" id="2981993"/>
    <lineage>
        <taxon>Bacteria</taxon>
        <taxon>Pseudomonadati</taxon>
        <taxon>Bacteroidota</taxon>
        <taxon>Saprospiria</taxon>
        <taxon>Saprospirales</taxon>
        <taxon>Saprospiraceae</taxon>
        <taxon>Candidatus Defluviibacterium</taxon>
    </lineage>
</organism>
<evidence type="ECO:0000313" key="4">
    <source>
        <dbReference type="Proteomes" id="UP000808349"/>
    </source>
</evidence>
<evidence type="ECO:0000313" key="3">
    <source>
        <dbReference type="EMBL" id="MBK9718261.1"/>
    </source>
</evidence>
<sequence>MNKFNKLIGILFNSIVFFGFSLSYTYSQSSNFNRDSFYYNYETNFLGSEIKDLFELNWTGNVNSCISGSISKKAHEKILQRIFYFRTLVGLKKHLEFDEEYSNYCQDAALMMKANNALDHKPPTSWKCYTTNGAFAASTSNLALGSWGHLGINSLIVDNGINNYFVGHRRWLLYPRNHKFSSGSTDNSLATYVRFRDNDIISPYPEFIAYPSSGYFPKTLIPNGLRWSFSKKRCKF</sequence>
<feature type="domain" description="SCP" evidence="2">
    <location>
        <begin position="84"/>
        <end position="181"/>
    </location>
</feature>
<gene>
    <name evidence="3" type="ORF">IPO85_12275</name>
</gene>